<dbReference type="InterPro" id="IPR010730">
    <property type="entry name" value="HET"/>
</dbReference>
<dbReference type="InterPro" id="IPR052895">
    <property type="entry name" value="HetReg/Transcr_Mod"/>
</dbReference>
<dbReference type="PANTHER" id="PTHR24148:SF64">
    <property type="entry name" value="HETEROKARYON INCOMPATIBILITY DOMAIN-CONTAINING PROTEIN"/>
    <property type="match status" value="1"/>
</dbReference>
<sequence>MNDSDGFGEKMERWQWMSMIGSIGQDFTRRTRIAAACFKMRRGRKRERRRQKKEHCNVRILCAQCSKLLLYQYQPLPRVDCIRLLLLSAGEYSSPVSCRLLSVPLDEAPPYQAISYVWGDPSDTVEIECGNRRLNVRRNLRDALRRLRWPTESRWLWADAVCIDQENVEERSQQVQIMGMIYWMATRVVVWLGEDNIKVEEEKDVDRGTGDAFSMILEIGQTVEKEMEFYGSWDELPHVTFEDIAQYDAKKMASLATLLSLPWFQRTWVIQEIGLAGSAWFVYGNSELSLVDYIPFMKWLTTKAQLFCDHLGISAIPHVLVGDYLQSTRGEDRMDRTGRLSFIDVLSFGRELQCSDSRDHIYAFLGHPSAFQTSPDDLSPFKEYPANFNRVPIIYPDYSKTVEEVCLELATNLLEQSPNIDLLSYVFHDENSVESNFPSWVPRWDIPNSPAAIGLSEIFYYSASGDSQATNLSVVGNSLHIRAIFVDNIEWAVSVDNGFSSTLIGSKDEITGNPLEDLWYQYSYHMITRHPPSIPDLRAFSYTLTAGLIDGTPAKEEPHQHYSNFCAYRLQKSAVSGPKLGESLLETLRSGAVGGNPSQFTVDFQLRSLPRSFLCTDRGFIGIGPKVARKGDQCWVLSGAKVPFILRPRASNSHYKILGEAYIHGIMRGEAMIGEEKDIVLC</sequence>
<evidence type="ECO:0000313" key="2">
    <source>
        <dbReference type="EMBL" id="OCK77825.1"/>
    </source>
</evidence>
<evidence type="ECO:0000313" key="3">
    <source>
        <dbReference type="Proteomes" id="UP000250266"/>
    </source>
</evidence>
<evidence type="ECO:0000259" key="1">
    <source>
        <dbReference type="Pfam" id="PF06985"/>
    </source>
</evidence>
<keyword evidence="3" id="KW-1185">Reference proteome</keyword>
<dbReference type="AlphaFoldDB" id="A0A8E2JCS2"/>
<accession>A0A8E2JCS2</accession>
<dbReference type="EMBL" id="KV745098">
    <property type="protein sequence ID" value="OCK77825.1"/>
    <property type="molecule type" value="Genomic_DNA"/>
</dbReference>
<dbReference type="Pfam" id="PF06985">
    <property type="entry name" value="HET"/>
    <property type="match status" value="1"/>
</dbReference>
<dbReference type="OrthoDB" id="2157530at2759"/>
<organism evidence="2 3">
    <name type="scientific">Lepidopterella palustris CBS 459.81</name>
    <dbReference type="NCBI Taxonomy" id="1314670"/>
    <lineage>
        <taxon>Eukaryota</taxon>
        <taxon>Fungi</taxon>
        <taxon>Dikarya</taxon>
        <taxon>Ascomycota</taxon>
        <taxon>Pezizomycotina</taxon>
        <taxon>Dothideomycetes</taxon>
        <taxon>Pleosporomycetidae</taxon>
        <taxon>Mytilinidiales</taxon>
        <taxon>Argynnaceae</taxon>
        <taxon>Lepidopterella</taxon>
    </lineage>
</organism>
<dbReference type="Proteomes" id="UP000250266">
    <property type="component" value="Unassembled WGS sequence"/>
</dbReference>
<name>A0A8E2JCS2_9PEZI</name>
<reference evidence="2 3" key="1">
    <citation type="journal article" date="2016" name="Nat. Commun.">
        <title>Ectomycorrhizal ecology is imprinted in the genome of the dominant symbiotic fungus Cenococcum geophilum.</title>
        <authorList>
            <consortium name="DOE Joint Genome Institute"/>
            <person name="Peter M."/>
            <person name="Kohler A."/>
            <person name="Ohm R.A."/>
            <person name="Kuo A."/>
            <person name="Krutzmann J."/>
            <person name="Morin E."/>
            <person name="Arend M."/>
            <person name="Barry K.W."/>
            <person name="Binder M."/>
            <person name="Choi C."/>
            <person name="Clum A."/>
            <person name="Copeland A."/>
            <person name="Grisel N."/>
            <person name="Haridas S."/>
            <person name="Kipfer T."/>
            <person name="LaButti K."/>
            <person name="Lindquist E."/>
            <person name="Lipzen A."/>
            <person name="Maire R."/>
            <person name="Meier B."/>
            <person name="Mihaltcheva S."/>
            <person name="Molinier V."/>
            <person name="Murat C."/>
            <person name="Poggeler S."/>
            <person name="Quandt C.A."/>
            <person name="Sperisen C."/>
            <person name="Tritt A."/>
            <person name="Tisserant E."/>
            <person name="Crous P.W."/>
            <person name="Henrissat B."/>
            <person name="Nehls U."/>
            <person name="Egli S."/>
            <person name="Spatafora J.W."/>
            <person name="Grigoriev I.V."/>
            <person name="Martin F.M."/>
        </authorList>
    </citation>
    <scope>NUCLEOTIDE SEQUENCE [LARGE SCALE GENOMIC DNA]</scope>
    <source>
        <strain evidence="2 3">CBS 459.81</strain>
    </source>
</reference>
<proteinExistence type="predicted"/>
<gene>
    <name evidence="2" type="ORF">K432DRAFT_436304</name>
</gene>
<feature type="domain" description="Heterokaryon incompatibility" evidence="1">
    <location>
        <begin position="111"/>
        <end position="272"/>
    </location>
</feature>
<dbReference type="Pfam" id="PF26639">
    <property type="entry name" value="Het-6_barrel"/>
    <property type="match status" value="1"/>
</dbReference>
<protein>
    <submittedName>
        <fullName evidence="2">HET-domain-containing protein</fullName>
    </submittedName>
</protein>
<dbReference type="PANTHER" id="PTHR24148">
    <property type="entry name" value="ANKYRIN REPEAT DOMAIN-CONTAINING PROTEIN 39 HOMOLOG-RELATED"/>
    <property type="match status" value="1"/>
</dbReference>